<sequence length="365" mass="39635">MSAQDHPGKRRKLGHNGEQTLTSKYFAAIPGGRDWTLSVALPGSVVTDFRTADQRMTSPGRIARALAVFGVDEVVVYDDMAGAPAAPPPEDPNGGKNKKQGRQQGYNSKSQHSNDSESSLTVDVDPCHFLTHLLSYLEAPPFMRKALFPIHPNLRLAGLLPTMDMPHHPNPIDTPIAYREGVTVEGMPPSGKGTLVDIGTKGHVAVDDEIPPKTRITLHLPQGDHGPAEAVNPAAPREEGGFYWGYNVRKASSLSAIFEECPHEGGYDVSIGTSDRGETVAKVFPDQRRPLRFKHMLVVFGGPKGIEFAASNDSKLAEMGIYGSGTSQLFDHWLNVLPGQGSRVVRTDEAMFIALSGLRRLWDSN</sequence>
<organism evidence="3 4">
    <name type="scientific">Plectosphaerella plurivora</name>
    <dbReference type="NCBI Taxonomy" id="936078"/>
    <lineage>
        <taxon>Eukaryota</taxon>
        <taxon>Fungi</taxon>
        <taxon>Dikarya</taxon>
        <taxon>Ascomycota</taxon>
        <taxon>Pezizomycotina</taxon>
        <taxon>Sordariomycetes</taxon>
        <taxon>Hypocreomycetidae</taxon>
        <taxon>Glomerellales</taxon>
        <taxon>Plectosphaerellaceae</taxon>
        <taxon>Plectosphaerella</taxon>
    </lineage>
</organism>
<dbReference type="InterPro" id="IPR029026">
    <property type="entry name" value="tRNA_m1G_MTases_N"/>
</dbReference>
<gene>
    <name evidence="3" type="ORF">F5X68DRAFT_211152</name>
</gene>
<protein>
    <submittedName>
        <fullName evidence="3">RNA methyltransferase</fullName>
    </submittedName>
</protein>
<evidence type="ECO:0000313" key="3">
    <source>
        <dbReference type="EMBL" id="KAH6683755.1"/>
    </source>
</evidence>
<evidence type="ECO:0000256" key="2">
    <source>
        <dbReference type="SAM" id="MobiDB-lite"/>
    </source>
</evidence>
<dbReference type="SUPFAM" id="SSF75217">
    <property type="entry name" value="alpha/beta knot"/>
    <property type="match status" value="1"/>
</dbReference>
<dbReference type="EMBL" id="JAGSXJ010000017">
    <property type="protein sequence ID" value="KAH6683755.1"/>
    <property type="molecule type" value="Genomic_DNA"/>
</dbReference>
<feature type="compositionally biased region" description="Polar residues" evidence="2">
    <location>
        <begin position="108"/>
        <end position="121"/>
    </location>
</feature>
<keyword evidence="3" id="KW-0489">Methyltransferase</keyword>
<dbReference type="Gene3D" id="2.40.50.140">
    <property type="entry name" value="Nucleic acid-binding proteins"/>
    <property type="match status" value="1"/>
</dbReference>
<feature type="region of interest" description="Disordered" evidence="2">
    <location>
        <begin position="81"/>
        <end position="121"/>
    </location>
</feature>
<proteinExistence type="inferred from homology"/>
<dbReference type="Gene3D" id="3.40.1280.10">
    <property type="match status" value="1"/>
</dbReference>
<dbReference type="PANTHER" id="PTHR12150">
    <property type="entry name" value="CLASS IV SAM-BINDING METHYLTRANSFERASE-RELATED"/>
    <property type="match status" value="1"/>
</dbReference>
<dbReference type="PANTHER" id="PTHR12150:SF13">
    <property type="entry name" value="METHYLTRANSFERASE C9ORF114-RELATED"/>
    <property type="match status" value="1"/>
</dbReference>
<keyword evidence="3" id="KW-0808">Transferase</keyword>
<dbReference type="InterPro" id="IPR003750">
    <property type="entry name" value="Put_MeTrfase-C9orf114-like"/>
</dbReference>
<evidence type="ECO:0000313" key="4">
    <source>
        <dbReference type="Proteomes" id="UP000770015"/>
    </source>
</evidence>
<comment type="similarity">
    <text evidence="1">Belongs to the class IV-like SAM-binding methyltransferase superfamily.</text>
</comment>
<dbReference type="Pfam" id="PF02598">
    <property type="entry name" value="Methyltrn_RNA_3"/>
    <property type="match status" value="1"/>
</dbReference>
<dbReference type="InterPro" id="IPR029028">
    <property type="entry name" value="Alpha/beta_knot_MTases"/>
</dbReference>
<dbReference type="SUPFAM" id="SSF50249">
    <property type="entry name" value="Nucleic acid-binding proteins"/>
    <property type="match status" value="1"/>
</dbReference>
<accession>A0A9P8V8H8</accession>
<keyword evidence="4" id="KW-1185">Reference proteome</keyword>
<dbReference type="GO" id="GO:0008168">
    <property type="term" value="F:methyltransferase activity"/>
    <property type="evidence" value="ECO:0007669"/>
    <property type="project" value="UniProtKB-KW"/>
</dbReference>
<dbReference type="OrthoDB" id="361029at2759"/>
<comment type="caution">
    <text evidence="3">The sequence shown here is derived from an EMBL/GenBank/DDBJ whole genome shotgun (WGS) entry which is preliminary data.</text>
</comment>
<dbReference type="Proteomes" id="UP000770015">
    <property type="component" value="Unassembled WGS sequence"/>
</dbReference>
<dbReference type="AlphaFoldDB" id="A0A9P8V8H8"/>
<reference evidence="3" key="1">
    <citation type="journal article" date="2021" name="Nat. Commun.">
        <title>Genetic determinants of endophytism in the Arabidopsis root mycobiome.</title>
        <authorList>
            <person name="Mesny F."/>
            <person name="Miyauchi S."/>
            <person name="Thiergart T."/>
            <person name="Pickel B."/>
            <person name="Atanasova L."/>
            <person name="Karlsson M."/>
            <person name="Huettel B."/>
            <person name="Barry K.W."/>
            <person name="Haridas S."/>
            <person name="Chen C."/>
            <person name="Bauer D."/>
            <person name="Andreopoulos W."/>
            <person name="Pangilinan J."/>
            <person name="LaButti K."/>
            <person name="Riley R."/>
            <person name="Lipzen A."/>
            <person name="Clum A."/>
            <person name="Drula E."/>
            <person name="Henrissat B."/>
            <person name="Kohler A."/>
            <person name="Grigoriev I.V."/>
            <person name="Martin F.M."/>
            <person name="Hacquard S."/>
        </authorList>
    </citation>
    <scope>NUCLEOTIDE SEQUENCE</scope>
    <source>
        <strain evidence="3">MPI-SDFR-AT-0117</strain>
    </source>
</reference>
<dbReference type="CDD" id="cd18086">
    <property type="entry name" value="HsC9orf114-like"/>
    <property type="match status" value="1"/>
</dbReference>
<dbReference type="GO" id="GO:0032259">
    <property type="term" value="P:methylation"/>
    <property type="evidence" value="ECO:0007669"/>
    <property type="project" value="UniProtKB-KW"/>
</dbReference>
<evidence type="ECO:0000256" key="1">
    <source>
        <dbReference type="ARBA" id="ARBA00009841"/>
    </source>
</evidence>
<dbReference type="InterPro" id="IPR012340">
    <property type="entry name" value="NA-bd_OB-fold"/>
</dbReference>
<name>A0A9P8V8H8_9PEZI</name>